<comment type="function">
    <text evidence="6">Responsible for synthesis of pseudouridine from uracil.</text>
</comment>
<dbReference type="PROSITE" id="PS50889">
    <property type="entry name" value="S4"/>
    <property type="match status" value="1"/>
</dbReference>
<dbReference type="PANTHER" id="PTHR21600">
    <property type="entry name" value="MITOCHONDRIAL RNA PSEUDOURIDINE SYNTHASE"/>
    <property type="match status" value="1"/>
</dbReference>
<dbReference type="EMBL" id="JAEKNR010000242">
    <property type="protein sequence ID" value="MBJ7601356.1"/>
    <property type="molecule type" value="Genomic_DNA"/>
</dbReference>
<evidence type="ECO:0000259" key="7">
    <source>
        <dbReference type="SMART" id="SM00363"/>
    </source>
</evidence>
<accession>A0A934NAD7</accession>
<dbReference type="Pfam" id="PF00849">
    <property type="entry name" value="PseudoU_synth_2"/>
    <property type="match status" value="1"/>
</dbReference>
<dbReference type="RefSeq" id="WP_338205620.1">
    <property type="nucleotide sequence ID" value="NZ_JAEKNR010000242.1"/>
</dbReference>
<dbReference type="Gene3D" id="3.30.2350.10">
    <property type="entry name" value="Pseudouridine synthase"/>
    <property type="match status" value="1"/>
</dbReference>
<evidence type="ECO:0000256" key="4">
    <source>
        <dbReference type="PIRSR" id="PIRSR606225-1"/>
    </source>
</evidence>
<dbReference type="Gene3D" id="3.10.290.10">
    <property type="entry name" value="RNA-binding S4 domain"/>
    <property type="match status" value="1"/>
</dbReference>
<dbReference type="SUPFAM" id="SSF55174">
    <property type="entry name" value="Alpha-L RNA-binding motif"/>
    <property type="match status" value="1"/>
</dbReference>
<keyword evidence="5" id="KW-0694">RNA-binding</keyword>
<name>A0A934NAD7_9BACT</name>
<dbReference type="Pfam" id="PF01479">
    <property type="entry name" value="S4"/>
    <property type="match status" value="1"/>
</dbReference>
<dbReference type="InterPro" id="IPR050188">
    <property type="entry name" value="RluA_PseudoU_synthase"/>
</dbReference>
<evidence type="ECO:0000256" key="6">
    <source>
        <dbReference type="RuleBase" id="RU362028"/>
    </source>
</evidence>
<dbReference type="AlphaFoldDB" id="A0A934NAD7"/>
<dbReference type="GO" id="GO:0003723">
    <property type="term" value="F:RNA binding"/>
    <property type="evidence" value="ECO:0007669"/>
    <property type="project" value="UniProtKB-KW"/>
</dbReference>
<dbReference type="GO" id="GO:0120159">
    <property type="term" value="F:rRNA pseudouridine synthase activity"/>
    <property type="evidence" value="ECO:0007669"/>
    <property type="project" value="UniProtKB-ARBA"/>
</dbReference>
<evidence type="ECO:0000313" key="9">
    <source>
        <dbReference type="Proteomes" id="UP000612893"/>
    </source>
</evidence>
<sequence>MRPTAERQVVRVTGEAGRLDRVLAALDPELSRSAAGRLARAGAVTVNGRQARPSEVVVEGDLVEYDKPEAVQLAPEPEAIPLQVVYEDADLLVVDKPAGMVVHPAPGHHSGTLVHALLGRGGEWSATGGTARPGIVHRLDKGTSGLILVARNDAAHRSLAAQLASRTLGRTYLAVVRGELPDGAGVLEGPIGRDPRDRLRMAVVERGRAARTRYQVVDRRGGHTLVRCELESGRTHQVRVHLASFGHPVVGDDLYARRAVPGEPGRHLLHACRLRFRHPVSGVEMSFASEPPEDFRSFWDSLRS</sequence>
<reference evidence="8" key="1">
    <citation type="submission" date="2020-10" db="EMBL/GenBank/DDBJ databases">
        <title>Ca. Dormibacterota MAGs.</title>
        <authorList>
            <person name="Montgomery K."/>
        </authorList>
    </citation>
    <scope>NUCLEOTIDE SEQUENCE [LARGE SCALE GENOMIC DNA]</scope>
    <source>
        <strain evidence="8">SC8812_S17_10</strain>
    </source>
</reference>
<dbReference type="NCBIfam" id="TIGR00005">
    <property type="entry name" value="rluA_subfam"/>
    <property type="match status" value="1"/>
</dbReference>
<comment type="similarity">
    <text evidence="2 6">Belongs to the pseudouridine synthase RluA family.</text>
</comment>
<evidence type="ECO:0000313" key="8">
    <source>
        <dbReference type="EMBL" id="MBJ7601356.1"/>
    </source>
</evidence>
<evidence type="ECO:0000256" key="3">
    <source>
        <dbReference type="ARBA" id="ARBA00023235"/>
    </source>
</evidence>
<dbReference type="InterPro" id="IPR020103">
    <property type="entry name" value="PsdUridine_synth_cat_dom_sf"/>
</dbReference>
<feature type="domain" description="RNA-binding S4" evidence="7">
    <location>
        <begin position="17"/>
        <end position="81"/>
    </location>
</feature>
<evidence type="ECO:0000256" key="2">
    <source>
        <dbReference type="ARBA" id="ARBA00010876"/>
    </source>
</evidence>
<dbReference type="EC" id="5.4.99.-" evidence="6"/>
<dbReference type="InterPro" id="IPR006225">
    <property type="entry name" value="PsdUridine_synth_RluC/D"/>
</dbReference>
<dbReference type="PANTHER" id="PTHR21600:SF44">
    <property type="entry name" value="RIBOSOMAL LARGE SUBUNIT PSEUDOURIDINE SYNTHASE D"/>
    <property type="match status" value="1"/>
</dbReference>
<dbReference type="CDD" id="cd02869">
    <property type="entry name" value="PseudoU_synth_RluA_like"/>
    <property type="match status" value="1"/>
</dbReference>
<dbReference type="InterPro" id="IPR006224">
    <property type="entry name" value="PsdUridine_synth_RluA-like_CS"/>
</dbReference>
<dbReference type="SUPFAM" id="SSF55120">
    <property type="entry name" value="Pseudouridine synthase"/>
    <property type="match status" value="1"/>
</dbReference>
<protein>
    <recommendedName>
        <fullName evidence="6">Pseudouridine synthase</fullName>
        <ecNumber evidence="6">5.4.99.-</ecNumber>
    </recommendedName>
</protein>
<gene>
    <name evidence="8" type="ORF">JF922_25195</name>
</gene>
<organism evidence="8 9">
    <name type="scientific">Candidatus Nephthysia bennettiae</name>
    <dbReference type="NCBI Taxonomy" id="3127016"/>
    <lineage>
        <taxon>Bacteria</taxon>
        <taxon>Bacillati</taxon>
        <taxon>Candidatus Dormiibacterota</taxon>
        <taxon>Candidatus Dormibacteria</taxon>
        <taxon>Candidatus Dormibacterales</taxon>
        <taxon>Candidatus Dormibacteraceae</taxon>
        <taxon>Candidatus Nephthysia</taxon>
    </lineage>
</organism>
<feature type="active site" evidence="4">
    <location>
        <position position="140"/>
    </location>
</feature>
<keyword evidence="9" id="KW-1185">Reference proteome</keyword>
<dbReference type="InterPro" id="IPR036986">
    <property type="entry name" value="S4_RNA-bd_sf"/>
</dbReference>
<keyword evidence="3 6" id="KW-0413">Isomerase</keyword>
<dbReference type="CDD" id="cd00165">
    <property type="entry name" value="S4"/>
    <property type="match status" value="1"/>
</dbReference>
<dbReference type="GO" id="GO:0000455">
    <property type="term" value="P:enzyme-directed rRNA pseudouridine synthesis"/>
    <property type="evidence" value="ECO:0007669"/>
    <property type="project" value="UniProtKB-ARBA"/>
</dbReference>
<evidence type="ECO:0000256" key="5">
    <source>
        <dbReference type="PROSITE-ProRule" id="PRU00182"/>
    </source>
</evidence>
<evidence type="ECO:0000256" key="1">
    <source>
        <dbReference type="ARBA" id="ARBA00000073"/>
    </source>
</evidence>
<proteinExistence type="inferred from homology"/>
<comment type="caution">
    <text evidence="8">The sequence shown here is derived from an EMBL/GenBank/DDBJ whole genome shotgun (WGS) entry which is preliminary data.</text>
</comment>
<dbReference type="PROSITE" id="PS01129">
    <property type="entry name" value="PSI_RLU"/>
    <property type="match status" value="1"/>
</dbReference>
<comment type="catalytic activity">
    <reaction evidence="1 6">
        <text>a uridine in RNA = a pseudouridine in RNA</text>
        <dbReference type="Rhea" id="RHEA:48348"/>
        <dbReference type="Rhea" id="RHEA-COMP:12068"/>
        <dbReference type="Rhea" id="RHEA-COMP:12069"/>
        <dbReference type="ChEBI" id="CHEBI:65314"/>
        <dbReference type="ChEBI" id="CHEBI:65315"/>
    </reaction>
</comment>
<dbReference type="SMART" id="SM00363">
    <property type="entry name" value="S4"/>
    <property type="match status" value="1"/>
</dbReference>
<dbReference type="InterPro" id="IPR002942">
    <property type="entry name" value="S4_RNA-bd"/>
</dbReference>
<dbReference type="InterPro" id="IPR006145">
    <property type="entry name" value="PsdUridine_synth_RsuA/RluA"/>
</dbReference>
<dbReference type="Proteomes" id="UP000612893">
    <property type="component" value="Unassembled WGS sequence"/>
</dbReference>